<evidence type="ECO:0000256" key="1">
    <source>
        <dbReference type="SAM" id="MobiDB-lite"/>
    </source>
</evidence>
<accession>A0AAV2JUV0</accession>
<sequence length="168" mass="17594">MLSDVSLMSPASPQILAQPPLSAISQSHYASASSALSSHLLRVFAQTLLQPYHAASAHAPQPPQPNSRRLSLAQTSSASCSGGTSVAVLRLTQASLAPSSASLRPSSVCPPRASHKVVSSAFFVFSQWLSLVFSLSFSPDTFSHDVACSPTYVRASKASALPAQSKRE</sequence>
<proteinExistence type="predicted"/>
<evidence type="ECO:0000313" key="2">
    <source>
        <dbReference type="EMBL" id="CAL1579079.1"/>
    </source>
</evidence>
<organism evidence="2 3">
    <name type="scientific">Knipowitschia caucasica</name>
    <name type="common">Caucasian dwarf goby</name>
    <name type="synonym">Pomatoschistus caucasicus</name>
    <dbReference type="NCBI Taxonomy" id="637954"/>
    <lineage>
        <taxon>Eukaryota</taxon>
        <taxon>Metazoa</taxon>
        <taxon>Chordata</taxon>
        <taxon>Craniata</taxon>
        <taxon>Vertebrata</taxon>
        <taxon>Euteleostomi</taxon>
        <taxon>Actinopterygii</taxon>
        <taxon>Neopterygii</taxon>
        <taxon>Teleostei</taxon>
        <taxon>Neoteleostei</taxon>
        <taxon>Acanthomorphata</taxon>
        <taxon>Gobiaria</taxon>
        <taxon>Gobiiformes</taxon>
        <taxon>Gobioidei</taxon>
        <taxon>Gobiidae</taxon>
        <taxon>Gobiinae</taxon>
        <taxon>Knipowitschia</taxon>
    </lineage>
</organism>
<gene>
    <name evidence="2" type="ORF">KC01_LOCUS10173</name>
</gene>
<name>A0AAV2JUV0_KNICA</name>
<keyword evidence="3" id="KW-1185">Reference proteome</keyword>
<dbReference type="AlphaFoldDB" id="A0AAV2JUV0"/>
<dbReference type="Proteomes" id="UP001497482">
    <property type="component" value="Chromosome 14"/>
</dbReference>
<feature type="region of interest" description="Disordered" evidence="1">
    <location>
        <begin position="55"/>
        <end position="74"/>
    </location>
</feature>
<protein>
    <submittedName>
        <fullName evidence="2">Uncharacterized protein</fullName>
    </submittedName>
</protein>
<dbReference type="EMBL" id="OZ035836">
    <property type="protein sequence ID" value="CAL1579079.1"/>
    <property type="molecule type" value="Genomic_DNA"/>
</dbReference>
<evidence type="ECO:0000313" key="3">
    <source>
        <dbReference type="Proteomes" id="UP001497482"/>
    </source>
</evidence>
<reference evidence="2 3" key="1">
    <citation type="submission" date="2024-04" db="EMBL/GenBank/DDBJ databases">
        <authorList>
            <person name="Waldvogel A.-M."/>
            <person name="Schoenle A."/>
        </authorList>
    </citation>
    <scope>NUCLEOTIDE SEQUENCE [LARGE SCALE GENOMIC DNA]</scope>
</reference>